<organism evidence="2 3">
    <name type="scientific">Mycobacterium innocens</name>
    <dbReference type="NCBI Taxonomy" id="2341083"/>
    <lineage>
        <taxon>Bacteria</taxon>
        <taxon>Bacillati</taxon>
        <taxon>Actinomycetota</taxon>
        <taxon>Actinomycetes</taxon>
        <taxon>Mycobacteriales</taxon>
        <taxon>Mycobacteriaceae</taxon>
        <taxon>Mycobacterium</taxon>
    </lineage>
</organism>
<evidence type="ECO:0000256" key="1">
    <source>
        <dbReference type="SAM" id="MobiDB-lite"/>
    </source>
</evidence>
<reference evidence="2 3" key="1">
    <citation type="submission" date="2018-09" db="EMBL/GenBank/DDBJ databases">
        <authorList>
            <person name="Tagini F."/>
        </authorList>
    </citation>
    <scope>NUCLEOTIDE SEQUENCE [LARGE SCALE GENOMIC DNA]</scope>
    <source>
        <strain evidence="2 3">MK13</strain>
    </source>
</reference>
<feature type="region of interest" description="Disordered" evidence="1">
    <location>
        <begin position="1"/>
        <end position="21"/>
    </location>
</feature>
<sequence length="48" mass="5342">MAEVNRPDRRQRPIKGKSDPLDAYAAEAVLSERATVTPNPSLPTIPRR</sequence>
<protein>
    <submittedName>
        <fullName evidence="2">Uncharacterized protein</fullName>
    </submittedName>
</protein>
<proteinExistence type="predicted"/>
<dbReference type="AlphaFoldDB" id="A0A498QJ27"/>
<evidence type="ECO:0000313" key="3">
    <source>
        <dbReference type="Proteomes" id="UP000267289"/>
    </source>
</evidence>
<name>A0A498QJ27_9MYCO</name>
<accession>A0A498QJ27</accession>
<dbReference type="EMBL" id="UPHQ01000292">
    <property type="protein sequence ID" value="VBA45461.1"/>
    <property type="molecule type" value="Genomic_DNA"/>
</dbReference>
<keyword evidence="3" id="KW-1185">Reference proteome</keyword>
<feature type="compositionally biased region" description="Basic and acidic residues" evidence="1">
    <location>
        <begin position="1"/>
        <end position="20"/>
    </location>
</feature>
<dbReference type="Proteomes" id="UP000267289">
    <property type="component" value="Unassembled WGS sequence"/>
</dbReference>
<gene>
    <name evidence="2" type="ORF">LAUMK13_05471</name>
</gene>
<evidence type="ECO:0000313" key="2">
    <source>
        <dbReference type="EMBL" id="VBA45461.1"/>
    </source>
</evidence>